<proteinExistence type="predicted"/>
<comment type="caution">
    <text evidence="1">The sequence shown here is derived from an EMBL/GenBank/DDBJ whole genome shotgun (WGS) entry which is preliminary data.</text>
</comment>
<dbReference type="Proteomes" id="UP001595699">
    <property type="component" value="Unassembled WGS sequence"/>
</dbReference>
<protein>
    <recommendedName>
        <fullName evidence="3">AB hydrolase-1 domain-containing protein</fullName>
    </recommendedName>
</protein>
<evidence type="ECO:0008006" key="3">
    <source>
        <dbReference type="Google" id="ProtNLM"/>
    </source>
</evidence>
<dbReference type="Gene3D" id="3.40.50.1820">
    <property type="entry name" value="alpha/beta hydrolase"/>
    <property type="match status" value="1"/>
</dbReference>
<reference evidence="2" key="1">
    <citation type="journal article" date="2019" name="Int. J. Syst. Evol. Microbiol.">
        <title>The Global Catalogue of Microorganisms (GCM) 10K type strain sequencing project: providing services to taxonomists for standard genome sequencing and annotation.</title>
        <authorList>
            <consortium name="The Broad Institute Genomics Platform"/>
            <consortium name="The Broad Institute Genome Sequencing Center for Infectious Disease"/>
            <person name="Wu L."/>
            <person name="Ma J."/>
        </authorList>
    </citation>
    <scope>NUCLEOTIDE SEQUENCE [LARGE SCALE GENOMIC DNA]</scope>
    <source>
        <strain evidence="2">CGMCC 4.7241</strain>
    </source>
</reference>
<sequence>MSIFVDTPFATEIEADDHRGLLTVAQGWKVPYYRTVPLTGNKYVVHAIIGIHGNLRRPDQTFTGLFDAARAAHATRKVAIVTPFFQTHNDEPAEDEARWTSAAWKEGGEAEGPYGLSSFAVMDGIFRSLADKEKFPRLRSIALVGHSAGGQFTQRYAAAGEAPTELSGVRIRYVVANPSSYLYLSNLRPDLGDPTATAFDVPDSSCAEYDNYKYGLRNLDTHYLRKVGAREMRARYLSRKVTYLLGSADVERDSELDTEPAAELQGAHRFDRGLRYTNYLRTYFPSAPHQRLIVPGVAHENAAMFGSRQARSVLFA</sequence>
<evidence type="ECO:0000313" key="1">
    <source>
        <dbReference type="EMBL" id="MFC3766658.1"/>
    </source>
</evidence>
<gene>
    <name evidence="1" type="ORF">ACFOUW_37925</name>
</gene>
<dbReference type="PANTHER" id="PTHR35560:SF3">
    <property type="entry name" value="PEPTIDASE S9 PROLYL OLIGOPEPTIDASE CATALYTIC DOMAIN-CONTAINING PROTEIN"/>
    <property type="match status" value="1"/>
</dbReference>
<dbReference type="EMBL" id="JBHRZH010000056">
    <property type="protein sequence ID" value="MFC3766658.1"/>
    <property type="molecule type" value="Genomic_DNA"/>
</dbReference>
<evidence type="ECO:0000313" key="2">
    <source>
        <dbReference type="Proteomes" id="UP001595699"/>
    </source>
</evidence>
<organism evidence="1 2">
    <name type="scientific">Tenggerimyces flavus</name>
    <dbReference type="NCBI Taxonomy" id="1708749"/>
    <lineage>
        <taxon>Bacteria</taxon>
        <taxon>Bacillati</taxon>
        <taxon>Actinomycetota</taxon>
        <taxon>Actinomycetes</taxon>
        <taxon>Propionibacteriales</taxon>
        <taxon>Nocardioidaceae</taxon>
        <taxon>Tenggerimyces</taxon>
    </lineage>
</organism>
<accession>A0ABV7YRD3</accession>
<keyword evidence="2" id="KW-1185">Reference proteome</keyword>
<dbReference type="InterPro" id="IPR029058">
    <property type="entry name" value="AB_hydrolase_fold"/>
</dbReference>
<dbReference type="SUPFAM" id="SSF53474">
    <property type="entry name" value="alpha/beta-Hydrolases"/>
    <property type="match status" value="1"/>
</dbReference>
<dbReference type="RefSeq" id="WP_205118227.1">
    <property type="nucleotide sequence ID" value="NZ_JAFBCM010000001.1"/>
</dbReference>
<dbReference type="PANTHER" id="PTHR35560">
    <property type="entry name" value="BLL0132 PROTEIN"/>
    <property type="match status" value="1"/>
</dbReference>
<name>A0ABV7YRD3_9ACTN</name>